<dbReference type="PANTHER" id="PTHR43969:SF9">
    <property type="entry name" value="GLUTATHIONE S TRANSFERASE D10, ISOFORM A-RELATED"/>
    <property type="match status" value="1"/>
</dbReference>
<dbReference type="InterPro" id="IPR004046">
    <property type="entry name" value="GST_C"/>
</dbReference>
<comment type="subunit">
    <text evidence="1">Homodimer.</text>
</comment>
<dbReference type="CDD" id="cd03206">
    <property type="entry name" value="GST_C_7"/>
    <property type="match status" value="1"/>
</dbReference>
<feature type="domain" description="GST N-terminal" evidence="2">
    <location>
        <begin position="10"/>
        <end position="91"/>
    </location>
</feature>
<dbReference type="SUPFAM" id="SSF52833">
    <property type="entry name" value="Thioredoxin-like"/>
    <property type="match status" value="1"/>
</dbReference>
<dbReference type="SFLD" id="SFLDG01151">
    <property type="entry name" value="Main.2:_Nu-like"/>
    <property type="match status" value="1"/>
</dbReference>
<dbReference type="SFLD" id="SFLDS00019">
    <property type="entry name" value="Glutathione_Transferase_(cytos"/>
    <property type="match status" value="1"/>
</dbReference>
<dbReference type="InterPro" id="IPR004045">
    <property type="entry name" value="Glutathione_S-Trfase_N"/>
</dbReference>
<name>A0ABV7FIP9_9ALTE</name>
<dbReference type="PROSITE" id="PS50405">
    <property type="entry name" value="GST_CTER"/>
    <property type="match status" value="1"/>
</dbReference>
<gene>
    <name evidence="4" type="ORF">ACFOHL_00015</name>
</gene>
<evidence type="ECO:0000313" key="4">
    <source>
        <dbReference type="EMBL" id="MFC3120000.1"/>
    </source>
</evidence>
<evidence type="ECO:0000313" key="5">
    <source>
        <dbReference type="Proteomes" id="UP001595478"/>
    </source>
</evidence>
<proteinExistence type="predicted"/>
<dbReference type="InterPro" id="IPR036249">
    <property type="entry name" value="Thioredoxin-like_sf"/>
</dbReference>
<dbReference type="Proteomes" id="UP001595478">
    <property type="component" value="Unassembled WGS sequence"/>
</dbReference>
<sequence>MNAKFPAQNAPVKLFRAALSGHCHRVELMLSFLDIPYETIELDMANGAHKAPEYLKISPFGQVPAIDDNGITLSDSNAIITYLEKKYNDGYEWYPEDPLKAAEVQRWLSVAAGEIAYGPCAVRLVKVFGVDLDYDVAKQKTDALFAVLEPILTTRNYLAGDTITLADVAGYSYVSHVPEGGVSLAPYPAIRAWLERIEAHPRFVGMKRTPVPTE</sequence>
<dbReference type="Gene3D" id="1.20.1050.10">
    <property type="match status" value="1"/>
</dbReference>
<evidence type="ECO:0000259" key="2">
    <source>
        <dbReference type="PROSITE" id="PS50404"/>
    </source>
</evidence>
<dbReference type="InterPro" id="IPR010987">
    <property type="entry name" value="Glutathione-S-Trfase_C-like"/>
</dbReference>
<dbReference type="SFLD" id="SFLDG00358">
    <property type="entry name" value="Main_(cytGST)"/>
    <property type="match status" value="1"/>
</dbReference>
<dbReference type="SUPFAM" id="SSF47616">
    <property type="entry name" value="GST C-terminal domain-like"/>
    <property type="match status" value="1"/>
</dbReference>
<accession>A0ABV7FIP9</accession>
<evidence type="ECO:0000259" key="3">
    <source>
        <dbReference type="PROSITE" id="PS50405"/>
    </source>
</evidence>
<dbReference type="PROSITE" id="PS50404">
    <property type="entry name" value="GST_NTER"/>
    <property type="match status" value="1"/>
</dbReference>
<feature type="domain" description="GST C-terminal" evidence="3">
    <location>
        <begin position="97"/>
        <end position="214"/>
    </location>
</feature>
<organism evidence="4 5">
    <name type="scientific">Agaribacter flavus</name>
    <dbReference type="NCBI Taxonomy" id="1902781"/>
    <lineage>
        <taxon>Bacteria</taxon>
        <taxon>Pseudomonadati</taxon>
        <taxon>Pseudomonadota</taxon>
        <taxon>Gammaproteobacteria</taxon>
        <taxon>Alteromonadales</taxon>
        <taxon>Alteromonadaceae</taxon>
        <taxon>Agaribacter</taxon>
    </lineage>
</organism>
<evidence type="ECO:0000256" key="1">
    <source>
        <dbReference type="ARBA" id="ARBA00011738"/>
    </source>
</evidence>
<keyword evidence="5" id="KW-1185">Reference proteome</keyword>
<dbReference type="Gene3D" id="3.40.30.10">
    <property type="entry name" value="Glutaredoxin"/>
    <property type="match status" value="1"/>
</dbReference>
<comment type="caution">
    <text evidence="4">The sequence shown here is derived from an EMBL/GenBank/DDBJ whole genome shotgun (WGS) entry which is preliminary data.</text>
</comment>
<dbReference type="InterPro" id="IPR036282">
    <property type="entry name" value="Glutathione-S-Trfase_C_sf"/>
</dbReference>
<protein>
    <submittedName>
        <fullName evidence="4">Glutathione S-transferase family protein</fullName>
    </submittedName>
</protein>
<dbReference type="RefSeq" id="WP_376918146.1">
    <property type="nucleotide sequence ID" value="NZ_JBHRSW010000001.1"/>
</dbReference>
<dbReference type="CDD" id="cd03056">
    <property type="entry name" value="GST_N_4"/>
    <property type="match status" value="1"/>
</dbReference>
<dbReference type="EMBL" id="JBHRSW010000001">
    <property type="protein sequence ID" value="MFC3120000.1"/>
    <property type="molecule type" value="Genomic_DNA"/>
</dbReference>
<dbReference type="PANTHER" id="PTHR43969">
    <property type="entry name" value="GLUTATHIONE S TRANSFERASE D10, ISOFORM A-RELATED"/>
    <property type="match status" value="1"/>
</dbReference>
<reference evidence="5" key="1">
    <citation type="journal article" date="2019" name="Int. J. Syst. Evol. Microbiol.">
        <title>The Global Catalogue of Microorganisms (GCM) 10K type strain sequencing project: providing services to taxonomists for standard genome sequencing and annotation.</title>
        <authorList>
            <consortium name="The Broad Institute Genomics Platform"/>
            <consortium name="The Broad Institute Genome Sequencing Center for Infectious Disease"/>
            <person name="Wu L."/>
            <person name="Ma J."/>
        </authorList>
    </citation>
    <scope>NUCLEOTIDE SEQUENCE [LARGE SCALE GENOMIC DNA]</scope>
    <source>
        <strain evidence="5">KCTC 52473</strain>
    </source>
</reference>
<dbReference type="Pfam" id="PF00043">
    <property type="entry name" value="GST_C"/>
    <property type="match status" value="1"/>
</dbReference>
<dbReference type="Pfam" id="PF13409">
    <property type="entry name" value="GST_N_2"/>
    <property type="match status" value="1"/>
</dbReference>
<dbReference type="InterPro" id="IPR040079">
    <property type="entry name" value="Glutathione_S-Trfase"/>
</dbReference>